<sequence>MATLFRPVCGSVVALLALLSTPLAHATGSASASISNVQLGALDLTPADGAAPGFDLLAVAPSMYAGVYGGTADYYLAGYPAPGVPASLALTHGSAGASAYTEGLPGDVMAQALGTASLGEFGYLSASSNQALHLMLRPHTVLTIAGHLTTLATRSNGSDESYDVGGMAYVGIVDENGYTMTSFARQSYSYADLPDYLALDEDFTLAFANGSAADAPVTVYFQALANASRFAMPVPEPARPVMLTAGLLAMGMWARRGHWQRRATRPFR</sequence>
<dbReference type="Proteomes" id="UP000315112">
    <property type="component" value="Unassembled WGS sequence"/>
</dbReference>
<reference evidence="3 4" key="1">
    <citation type="journal article" date="2015" name="Stand. Genomic Sci.">
        <title>Genomic Encyclopedia of Bacterial and Archaeal Type Strains, Phase III: the genomes of soil and plant-associated and newly described type strains.</title>
        <authorList>
            <person name="Whitman W.B."/>
            <person name="Woyke T."/>
            <person name="Klenk H.P."/>
            <person name="Zhou Y."/>
            <person name="Lilburn T.G."/>
            <person name="Beck B.J."/>
            <person name="De Vos P."/>
            <person name="Vandamme P."/>
            <person name="Eisen J.A."/>
            <person name="Garrity G."/>
            <person name="Hugenholtz P."/>
            <person name="Kyrpides N.C."/>
        </authorList>
    </citation>
    <scope>NUCLEOTIDE SEQUENCE [LARGE SCALE GENOMIC DNA]</scope>
    <source>
        <strain evidence="3 4">CGMCC 1.10685</strain>
    </source>
</reference>
<feature type="signal peptide" evidence="1">
    <location>
        <begin position="1"/>
        <end position="26"/>
    </location>
</feature>
<keyword evidence="1" id="KW-0732">Signal</keyword>
<proteinExistence type="predicted"/>
<dbReference type="RefSeq" id="WP_145881097.1">
    <property type="nucleotide sequence ID" value="NZ_CP046904.1"/>
</dbReference>
<gene>
    <name evidence="2" type="ORF">GO485_07795</name>
    <name evidence="3" type="ORF">IP92_05377</name>
</gene>
<reference evidence="2 5" key="3">
    <citation type="submission" date="2019-12" db="EMBL/GenBank/DDBJ databases">
        <title>Draft Genome Sequences of Six Type Strains of the Genus Massilia.</title>
        <authorList>
            <person name="Miess H."/>
            <person name="Frediansyah A."/>
            <person name="Goeker M."/>
            <person name="Gross H."/>
        </authorList>
    </citation>
    <scope>NUCLEOTIDE SEQUENCE [LARGE SCALE GENOMIC DNA]</scope>
    <source>
        <strain evidence="2 5">DSM 26639</strain>
    </source>
</reference>
<evidence type="ECO:0000313" key="2">
    <source>
        <dbReference type="EMBL" id="QGZ38956.1"/>
    </source>
</evidence>
<dbReference type="OrthoDB" id="8756649at2"/>
<evidence type="ECO:0000313" key="3">
    <source>
        <dbReference type="EMBL" id="TWI43040.1"/>
    </source>
</evidence>
<reference evidence="3" key="2">
    <citation type="submission" date="2019-07" db="EMBL/GenBank/DDBJ databases">
        <authorList>
            <person name="Whitman W."/>
            <person name="Huntemann M."/>
            <person name="Clum A."/>
            <person name="Pillay M."/>
            <person name="Palaniappan K."/>
            <person name="Varghese N."/>
            <person name="Mikhailova N."/>
            <person name="Stamatis D."/>
            <person name="Reddy T."/>
            <person name="Daum C."/>
            <person name="Shapiro N."/>
            <person name="Ivanova N."/>
            <person name="Kyrpides N."/>
            <person name="Woyke T."/>
        </authorList>
    </citation>
    <scope>NUCLEOTIDE SEQUENCE</scope>
    <source>
        <strain evidence="3">CGMCC 1.10685</strain>
    </source>
</reference>
<evidence type="ECO:0000313" key="4">
    <source>
        <dbReference type="Proteomes" id="UP000315112"/>
    </source>
</evidence>
<keyword evidence="5" id="KW-1185">Reference proteome</keyword>
<name>A0A562PFN0_9BURK</name>
<dbReference type="EMBL" id="VLKW01000013">
    <property type="protein sequence ID" value="TWI43040.1"/>
    <property type="molecule type" value="Genomic_DNA"/>
</dbReference>
<evidence type="ECO:0000313" key="5">
    <source>
        <dbReference type="Proteomes" id="UP000437862"/>
    </source>
</evidence>
<dbReference type="Proteomes" id="UP000437862">
    <property type="component" value="Chromosome"/>
</dbReference>
<organism evidence="3 4">
    <name type="scientific">Pseudoduganella flava</name>
    <dbReference type="NCBI Taxonomy" id="871742"/>
    <lineage>
        <taxon>Bacteria</taxon>
        <taxon>Pseudomonadati</taxon>
        <taxon>Pseudomonadota</taxon>
        <taxon>Betaproteobacteria</taxon>
        <taxon>Burkholderiales</taxon>
        <taxon>Oxalobacteraceae</taxon>
        <taxon>Telluria group</taxon>
        <taxon>Pseudoduganella</taxon>
    </lineage>
</organism>
<protein>
    <submittedName>
        <fullName evidence="3">Putative secreted protein with PEP-CTERM sorting signal</fullName>
    </submittedName>
</protein>
<accession>A0A562PFN0</accession>
<dbReference type="AlphaFoldDB" id="A0A562PFN0"/>
<evidence type="ECO:0000256" key="1">
    <source>
        <dbReference type="SAM" id="SignalP"/>
    </source>
</evidence>
<dbReference type="EMBL" id="CP046904">
    <property type="protein sequence ID" value="QGZ38956.1"/>
    <property type="molecule type" value="Genomic_DNA"/>
</dbReference>
<feature type="chain" id="PRO_5044617684" evidence="1">
    <location>
        <begin position="27"/>
        <end position="268"/>
    </location>
</feature>